<keyword evidence="4" id="KW-0862">Zinc</keyword>
<evidence type="ECO:0000256" key="4">
    <source>
        <dbReference type="ARBA" id="ARBA00022833"/>
    </source>
</evidence>
<evidence type="ECO:0000256" key="1">
    <source>
        <dbReference type="ARBA" id="ARBA00004123"/>
    </source>
</evidence>
<dbReference type="GO" id="GO:0008270">
    <property type="term" value="F:zinc ion binding"/>
    <property type="evidence" value="ECO:0007669"/>
    <property type="project" value="UniProtKB-KW"/>
</dbReference>
<dbReference type="PROSITE" id="PS00028">
    <property type="entry name" value="ZINC_FINGER_C2H2_1"/>
    <property type="match status" value="1"/>
</dbReference>
<evidence type="ECO:0000256" key="5">
    <source>
        <dbReference type="ARBA" id="ARBA00023242"/>
    </source>
</evidence>
<dbReference type="Gene3D" id="3.30.160.60">
    <property type="entry name" value="Classic Zinc Finger"/>
    <property type="match status" value="1"/>
</dbReference>
<feature type="domain" description="C2H2-type" evidence="8">
    <location>
        <begin position="29"/>
        <end position="56"/>
    </location>
</feature>
<dbReference type="EMBL" id="JBEDUW010000002">
    <property type="protein sequence ID" value="KAK9944884.1"/>
    <property type="molecule type" value="Genomic_DNA"/>
</dbReference>
<keyword evidence="10" id="KW-1185">Reference proteome</keyword>
<sequence length="206" mass="23000">MEDEEKLVTTQQANDQASNGEEDATSRLFPCLFCSRKFYSSQALGGHQNAHKKERTAARKAKRVSDHYASVNFPSHISPPPMVFAPNHHLGLLHPSMFMTAHASNLRYFPNHQYSDRFGSNGAPKFENLVYYGGNTCSSNVNNGHNNHSEGDEQSFLNWQRSIRCNGFGGGSSQHSSMITKNHNGLGIKSDHKGHEEQKLDLSLRL</sequence>
<comment type="subcellular location">
    <subcellularLocation>
        <location evidence="1">Nucleus</location>
    </subcellularLocation>
</comment>
<comment type="caution">
    <text evidence="9">The sequence shown here is derived from an EMBL/GenBank/DDBJ whole genome shotgun (WGS) entry which is preliminary data.</text>
</comment>
<dbReference type="PROSITE" id="PS50157">
    <property type="entry name" value="ZINC_FINGER_C2H2_2"/>
    <property type="match status" value="1"/>
</dbReference>
<feature type="compositionally biased region" description="Polar residues" evidence="7">
    <location>
        <begin position="8"/>
        <end position="19"/>
    </location>
</feature>
<proteinExistence type="predicted"/>
<evidence type="ECO:0000256" key="6">
    <source>
        <dbReference type="PROSITE-ProRule" id="PRU00042"/>
    </source>
</evidence>
<keyword evidence="5" id="KW-0539">Nucleus</keyword>
<evidence type="ECO:0000259" key="8">
    <source>
        <dbReference type="PROSITE" id="PS50157"/>
    </source>
</evidence>
<evidence type="ECO:0000313" key="10">
    <source>
        <dbReference type="Proteomes" id="UP001457282"/>
    </source>
</evidence>
<dbReference type="AlphaFoldDB" id="A0AAW1Y7C1"/>
<name>A0AAW1Y7C1_RUBAR</name>
<keyword evidence="2" id="KW-0479">Metal-binding</keyword>
<dbReference type="PANTHER" id="PTHR47287">
    <property type="entry name" value="C2H2 AND C2HC ZINC FINGERS SUPERFAMILY PROTEIN"/>
    <property type="match status" value="1"/>
</dbReference>
<protein>
    <recommendedName>
        <fullName evidence="8">C2H2-type domain-containing protein</fullName>
    </recommendedName>
</protein>
<dbReference type="InterPro" id="IPR036236">
    <property type="entry name" value="Znf_C2H2_sf"/>
</dbReference>
<dbReference type="PANTHER" id="PTHR47287:SF15">
    <property type="entry name" value="ZINC FINGER PROTEIN 3-LIKE"/>
    <property type="match status" value="1"/>
</dbReference>
<evidence type="ECO:0000256" key="3">
    <source>
        <dbReference type="ARBA" id="ARBA00022771"/>
    </source>
</evidence>
<dbReference type="InterPro" id="IPR013087">
    <property type="entry name" value="Znf_C2H2_type"/>
</dbReference>
<feature type="region of interest" description="Disordered" evidence="7">
    <location>
        <begin position="185"/>
        <end position="206"/>
    </location>
</feature>
<evidence type="ECO:0000256" key="7">
    <source>
        <dbReference type="SAM" id="MobiDB-lite"/>
    </source>
</evidence>
<dbReference type="Proteomes" id="UP001457282">
    <property type="component" value="Unassembled WGS sequence"/>
</dbReference>
<keyword evidence="3 6" id="KW-0863">Zinc-finger</keyword>
<evidence type="ECO:0000313" key="9">
    <source>
        <dbReference type="EMBL" id="KAK9944884.1"/>
    </source>
</evidence>
<gene>
    <name evidence="9" type="ORF">M0R45_010428</name>
</gene>
<feature type="region of interest" description="Disordered" evidence="7">
    <location>
        <begin position="1"/>
        <end position="22"/>
    </location>
</feature>
<organism evidence="9 10">
    <name type="scientific">Rubus argutus</name>
    <name type="common">Southern blackberry</name>
    <dbReference type="NCBI Taxonomy" id="59490"/>
    <lineage>
        <taxon>Eukaryota</taxon>
        <taxon>Viridiplantae</taxon>
        <taxon>Streptophyta</taxon>
        <taxon>Embryophyta</taxon>
        <taxon>Tracheophyta</taxon>
        <taxon>Spermatophyta</taxon>
        <taxon>Magnoliopsida</taxon>
        <taxon>eudicotyledons</taxon>
        <taxon>Gunneridae</taxon>
        <taxon>Pentapetalae</taxon>
        <taxon>rosids</taxon>
        <taxon>fabids</taxon>
        <taxon>Rosales</taxon>
        <taxon>Rosaceae</taxon>
        <taxon>Rosoideae</taxon>
        <taxon>Rosoideae incertae sedis</taxon>
        <taxon>Rubus</taxon>
    </lineage>
</organism>
<dbReference type="GO" id="GO:0005634">
    <property type="term" value="C:nucleus"/>
    <property type="evidence" value="ECO:0007669"/>
    <property type="project" value="UniProtKB-SubCell"/>
</dbReference>
<evidence type="ECO:0000256" key="2">
    <source>
        <dbReference type="ARBA" id="ARBA00022723"/>
    </source>
</evidence>
<accession>A0AAW1Y7C1</accession>
<dbReference type="GO" id="GO:0009788">
    <property type="term" value="P:negative regulation of abscisic acid-activated signaling pathway"/>
    <property type="evidence" value="ECO:0007669"/>
    <property type="project" value="InterPro"/>
</dbReference>
<feature type="compositionally biased region" description="Basic and acidic residues" evidence="7">
    <location>
        <begin position="189"/>
        <end position="206"/>
    </location>
</feature>
<dbReference type="InterPro" id="IPR044246">
    <property type="entry name" value="ZFP3-like"/>
</dbReference>
<reference evidence="9 10" key="1">
    <citation type="journal article" date="2023" name="G3 (Bethesda)">
        <title>A chromosome-length genome assembly and annotation of blackberry (Rubus argutus, cv. 'Hillquist').</title>
        <authorList>
            <person name="Bruna T."/>
            <person name="Aryal R."/>
            <person name="Dudchenko O."/>
            <person name="Sargent D.J."/>
            <person name="Mead D."/>
            <person name="Buti M."/>
            <person name="Cavallini A."/>
            <person name="Hytonen T."/>
            <person name="Andres J."/>
            <person name="Pham M."/>
            <person name="Weisz D."/>
            <person name="Mascagni F."/>
            <person name="Usai G."/>
            <person name="Natali L."/>
            <person name="Bassil N."/>
            <person name="Fernandez G.E."/>
            <person name="Lomsadze A."/>
            <person name="Armour M."/>
            <person name="Olukolu B."/>
            <person name="Poorten T."/>
            <person name="Britton C."/>
            <person name="Davik J."/>
            <person name="Ashrafi H."/>
            <person name="Aiden E.L."/>
            <person name="Borodovsky M."/>
            <person name="Worthington M."/>
        </authorList>
    </citation>
    <scope>NUCLEOTIDE SEQUENCE [LARGE SCALE GENOMIC DNA]</scope>
    <source>
        <strain evidence="9">PI 553951</strain>
    </source>
</reference>
<dbReference type="SUPFAM" id="SSF57667">
    <property type="entry name" value="beta-beta-alpha zinc fingers"/>
    <property type="match status" value="1"/>
</dbReference>